<proteinExistence type="predicted"/>
<comment type="caution">
    <text evidence="2">The sequence shown here is derived from an EMBL/GenBank/DDBJ whole genome shotgun (WGS) entry which is preliminary data.</text>
</comment>
<evidence type="ECO:0000256" key="1">
    <source>
        <dbReference type="SAM" id="Coils"/>
    </source>
</evidence>
<sequence>MVALPDYSREKQEAIIEKQKLEEKISILKSKIRSEKTKNLVFI</sequence>
<accession>A0A1V5ZQM8</accession>
<keyword evidence="1" id="KW-0175">Coiled coil</keyword>
<evidence type="ECO:0000313" key="2">
    <source>
        <dbReference type="EMBL" id="OQB42262.1"/>
    </source>
</evidence>
<dbReference type="AlphaFoldDB" id="A0A1V5ZQM8"/>
<reference evidence="2" key="1">
    <citation type="submission" date="2017-02" db="EMBL/GenBank/DDBJ databases">
        <title>Delving into the versatile metabolic prowess of the omnipresent phylum Bacteroidetes.</title>
        <authorList>
            <person name="Nobu M.K."/>
            <person name="Mei R."/>
            <person name="Narihiro T."/>
            <person name="Kuroda K."/>
            <person name="Liu W.-T."/>
        </authorList>
    </citation>
    <scope>NUCLEOTIDE SEQUENCE</scope>
    <source>
        <strain evidence="2">ADurb.Bin160</strain>
    </source>
</reference>
<gene>
    <name evidence="2" type="ORF">BWY04_00326</name>
</gene>
<organism evidence="2">
    <name type="scientific">candidate division CPR1 bacterium ADurb.Bin160</name>
    <dbReference type="NCBI Taxonomy" id="1852826"/>
    <lineage>
        <taxon>Bacteria</taxon>
        <taxon>candidate division CPR1</taxon>
    </lineage>
</organism>
<dbReference type="EMBL" id="MWDB01000004">
    <property type="protein sequence ID" value="OQB42262.1"/>
    <property type="molecule type" value="Genomic_DNA"/>
</dbReference>
<dbReference type="Proteomes" id="UP000485621">
    <property type="component" value="Unassembled WGS sequence"/>
</dbReference>
<name>A0A1V5ZQM8_9BACT</name>
<protein>
    <submittedName>
        <fullName evidence="2">Uncharacterized protein</fullName>
    </submittedName>
</protein>
<feature type="coiled-coil region" evidence="1">
    <location>
        <begin position="4"/>
        <end position="38"/>
    </location>
</feature>